<evidence type="ECO:0000256" key="1">
    <source>
        <dbReference type="ARBA" id="ARBA00022723"/>
    </source>
</evidence>
<dbReference type="CDD" id="cd05162">
    <property type="entry name" value="PWWP"/>
    <property type="match status" value="3"/>
</dbReference>
<evidence type="ECO:0000256" key="2">
    <source>
        <dbReference type="ARBA" id="ARBA00022771"/>
    </source>
</evidence>
<evidence type="ECO:0000313" key="9">
    <source>
        <dbReference type="EMBL" id="CAE0432463.1"/>
    </source>
</evidence>
<feature type="domain" description="PHD-type" evidence="7">
    <location>
        <begin position="143"/>
        <end position="194"/>
    </location>
</feature>
<dbReference type="SUPFAM" id="SSF57903">
    <property type="entry name" value="FYVE/PHD zinc finger"/>
    <property type="match status" value="2"/>
</dbReference>
<organism evidence="9">
    <name type="scientific">Aplanochytrium stocchinoi</name>
    <dbReference type="NCBI Taxonomy" id="215587"/>
    <lineage>
        <taxon>Eukaryota</taxon>
        <taxon>Sar</taxon>
        <taxon>Stramenopiles</taxon>
        <taxon>Bigyra</taxon>
        <taxon>Labyrinthulomycetes</taxon>
        <taxon>Thraustochytrida</taxon>
        <taxon>Thraustochytriidae</taxon>
        <taxon>Aplanochytrium</taxon>
    </lineage>
</organism>
<dbReference type="SMART" id="SM00249">
    <property type="entry name" value="PHD"/>
    <property type="match status" value="3"/>
</dbReference>
<dbReference type="Gene3D" id="2.30.30.140">
    <property type="match status" value="3"/>
</dbReference>
<gene>
    <name evidence="9" type="ORF">ASTO00021_LOCUS2789</name>
</gene>
<dbReference type="PROSITE" id="PS50016">
    <property type="entry name" value="ZF_PHD_2"/>
    <property type="match status" value="2"/>
</dbReference>
<dbReference type="InterPro" id="IPR013083">
    <property type="entry name" value="Znf_RING/FYVE/PHD"/>
</dbReference>
<dbReference type="CDD" id="cd15489">
    <property type="entry name" value="PHD_SF"/>
    <property type="match status" value="1"/>
</dbReference>
<dbReference type="EMBL" id="HBIN01004009">
    <property type="protein sequence ID" value="CAE0432463.1"/>
    <property type="molecule type" value="Transcribed_RNA"/>
</dbReference>
<evidence type="ECO:0000259" key="8">
    <source>
        <dbReference type="PROSITE" id="PS50812"/>
    </source>
</evidence>
<feature type="region of interest" description="Disordered" evidence="6">
    <location>
        <begin position="608"/>
        <end position="627"/>
    </location>
</feature>
<keyword evidence="3" id="KW-0862">Zinc</keyword>
<feature type="compositionally biased region" description="Low complexity" evidence="6">
    <location>
        <begin position="249"/>
        <end position="258"/>
    </location>
</feature>
<feature type="domain" description="PWWP" evidence="8">
    <location>
        <begin position="266"/>
        <end position="357"/>
    </location>
</feature>
<feature type="domain" description="PHD-type" evidence="7">
    <location>
        <begin position="396"/>
        <end position="448"/>
    </location>
</feature>
<dbReference type="PROSITE" id="PS50812">
    <property type="entry name" value="PWWP"/>
    <property type="match status" value="3"/>
</dbReference>
<dbReference type="InterPro" id="IPR001965">
    <property type="entry name" value="Znf_PHD"/>
</dbReference>
<protein>
    <recommendedName>
        <fullName evidence="10">PWWP domain-containing protein</fullName>
    </recommendedName>
</protein>
<feature type="region of interest" description="Disordered" evidence="6">
    <location>
        <begin position="204"/>
        <end position="258"/>
    </location>
</feature>
<evidence type="ECO:0000256" key="5">
    <source>
        <dbReference type="SAM" id="Coils"/>
    </source>
</evidence>
<feature type="coiled-coil region" evidence="5">
    <location>
        <begin position="34"/>
        <end position="77"/>
    </location>
</feature>
<dbReference type="InterPro" id="IPR053063">
    <property type="entry name" value="PWWP_domain_containing_PDP"/>
</dbReference>
<evidence type="ECO:0000256" key="3">
    <source>
        <dbReference type="ARBA" id="ARBA00022833"/>
    </source>
</evidence>
<accession>A0A7S3LIR6</accession>
<feature type="compositionally biased region" description="Basic and acidic residues" evidence="6">
    <location>
        <begin position="208"/>
        <end position="222"/>
    </location>
</feature>
<evidence type="ECO:0008006" key="10">
    <source>
        <dbReference type="Google" id="ProtNLM"/>
    </source>
</evidence>
<evidence type="ECO:0000256" key="4">
    <source>
        <dbReference type="PROSITE-ProRule" id="PRU00146"/>
    </source>
</evidence>
<dbReference type="PANTHER" id="PTHR42851:SF5">
    <property type="entry name" value="OS05G0122500 PROTEIN"/>
    <property type="match status" value="1"/>
</dbReference>
<dbReference type="PROSITE" id="PS01359">
    <property type="entry name" value="ZF_PHD_1"/>
    <property type="match status" value="2"/>
</dbReference>
<feature type="domain" description="PWWP" evidence="8">
    <location>
        <begin position="732"/>
        <end position="825"/>
    </location>
</feature>
<dbReference type="Gene3D" id="3.30.40.10">
    <property type="entry name" value="Zinc/RING finger domain, C3HC4 (zinc finger)"/>
    <property type="match status" value="2"/>
</dbReference>
<feature type="domain" description="PWWP" evidence="8">
    <location>
        <begin position="13"/>
        <end position="104"/>
    </location>
</feature>
<dbReference type="Pfam" id="PF00855">
    <property type="entry name" value="PWWP"/>
    <property type="match status" value="3"/>
</dbReference>
<feature type="coiled-coil region" evidence="5">
    <location>
        <begin position="769"/>
        <end position="799"/>
    </location>
</feature>
<sequence>MTDSEELSERLQHARVVWAKFGNYPWWPCKFVSKTELSRNIKEAQDELKKATSSKDAKKATVRVKALEGLRNKAKKKNLVLVRFYGDGSMTLVAPEKIKPFEKHFKEYAPNKQIWGRRYKEDEEGELSPADGSPMGEAQQVRFSYCMLCDKGVAEEEEAVGCNNCQAWTHIRCTTANRVPDEEYDFYCQVCQCDLEVPEVVQRPGAKMKGEGDLTKQDKNEKGSIPNKEPGTSELRTESKGRKRKLRQSSSNLSNNEVELSERLRKARVVWTKFGSYPWWPSRYLSTEELQDEIATLKESAKNASSLKEKKTANQKTRDLESLISKSKKTNQVLVRFYAGASLALVSPDKIKPFEKHFKQYASNTHVWGKKFKPADDGALIPASGSPMAEAQEVRFSYCMKCDKVIPEDEENAVGCNNCQAWTHISCAKQKLAPGDDEDFYCSVCQQDLNVDEVVSNKRTKPDKKIENENENENEAEMKQRFIVRINKESQVCFSGLDTEGKNIQNAEKEKVDDSFVVKMDSNENMANEKLVEGKINDDAMNDKRNIIKDKQITPEQFPKKPKRMSARNMSKDKKIATLLEGIGTKNAALSSEEKKLADRKIKNEEVKEENMDSVSSSNVLTEVHRSGDRKNIIKEVDNKPEPVTVKTETTTAVVAGKTDPEIPINASVRVNEENQTNADHNIMTKHENNDVKEPEVNGTKNQAVIRKVEEVANTEDKNKQSNDFVSKRLLESRVVWAKTKGNPWWPSKCVSKKELTDEISSLYVFLKTEEDRQQKIDIENRIEELEKLKNSNNNDDKNQILIRFYGKEFWAYVPPESIKPFEKYFKQYASDPLVWGKEFEVDEEGDIGWPAYGSPMAKAQEVRCSRCMLCDRHIPEEEMKVISCHNCLAWTYINCAKGKQLPQDHETFYCVVCQKDLNLPEVVDMRDDNGKMENTTENNNINIHESEHIQKKNKKQKLQNGGKI</sequence>
<dbReference type="InterPro" id="IPR019786">
    <property type="entry name" value="Zinc_finger_PHD-type_CS"/>
</dbReference>
<name>A0A7S3LIR6_9STRA</name>
<keyword evidence="2 4" id="KW-0863">Zinc-finger</keyword>
<dbReference type="SUPFAM" id="SSF63748">
    <property type="entry name" value="Tudor/PWWP/MBT"/>
    <property type="match status" value="3"/>
</dbReference>
<keyword evidence="5" id="KW-0175">Coiled coil</keyword>
<reference evidence="9" key="1">
    <citation type="submission" date="2021-01" db="EMBL/GenBank/DDBJ databases">
        <authorList>
            <person name="Corre E."/>
            <person name="Pelletier E."/>
            <person name="Niang G."/>
            <person name="Scheremetjew M."/>
            <person name="Finn R."/>
            <person name="Kale V."/>
            <person name="Holt S."/>
            <person name="Cochrane G."/>
            <person name="Meng A."/>
            <person name="Brown T."/>
            <person name="Cohen L."/>
        </authorList>
    </citation>
    <scope>NUCLEOTIDE SEQUENCE</scope>
    <source>
        <strain evidence="9">GSBS06</strain>
    </source>
</reference>
<dbReference type="InterPro" id="IPR000313">
    <property type="entry name" value="PWWP_dom"/>
</dbReference>
<keyword evidence="1" id="KW-0479">Metal-binding</keyword>
<dbReference type="SMART" id="SM00293">
    <property type="entry name" value="PWWP"/>
    <property type="match status" value="3"/>
</dbReference>
<evidence type="ECO:0000259" key="7">
    <source>
        <dbReference type="PROSITE" id="PS50016"/>
    </source>
</evidence>
<dbReference type="InterPro" id="IPR019787">
    <property type="entry name" value="Znf_PHD-finger"/>
</dbReference>
<dbReference type="GO" id="GO:0008270">
    <property type="term" value="F:zinc ion binding"/>
    <property type="evidence" value="ECO:0007669"/>
    <property type="project" value="UniProtKB-KW"/>
</dbReference>
<proteinExistence type="predicted"/>
<dbReference type="InterPro" id="IPR011011">
    <property type="entry name" value="Znf_FYVE_PHD"/>
</dbReference>
<dbReference type="PANTHER" id="PTHR42851">
    <property type="entry name" value="ALDOLASE-RELATED"/>
    <property type="match status" value="1"/>
</dbReference>
<evidence type="ECO:0000256" key="6">
    <source>
        <dbReference type="SAM" id="MobiDB-lite"/>
    </source>
</evidence>
<dbReference type="AlphaFoldDB" id="A0A7S3LIR6"/>